<evidence type="ECO:0000256" key="3">
    <source>
        <dbReference type="ARBA" id="ARBA00022457"/>
    </source>
</evidence>
<comment type="cofactor">
    <cofactor evidence="1">
        <name>Mg(2+)</name>
        <dbReference type="ChEBI" id="CHEBI:18420"/>
    </cofactor>
</comment>
<protein>
    <recommendedName>
        <fullName evidence="13">8-oxo-dGTP diphosphatase</fullName>
        <ecNumber evidence="12">3.6.1.55</ecNumber>
    </recommendedName>
    <alternativeName>
        <fullName evidence="16">7,8-dihydro-8-oxoguanine-triphosphatase</fullName>
    </alternativeName>
    <alternativeName>
        <fullName evidence="15">Mutator protein MutT</fullName>
    </alternativeName>
    <alternativeName>
        <fullName evidence="14">dGTP pyrophosphohydrolase</fullName>
    </alternativeName>
</protein>
<dbReference type="Pfam" id="PF00293">
    <property type="entry name" value="NUDIX"/>
    <property type="match status" value="1"/>
</dbReference>
<comment type="catalytic activity">
    <reaction evidence="10">
        <text>8-oxo-dGTP + H2O = 8-oxo-dGMP + diphosphate + H(+)</text>
        <dbReference type="Rhea" id="RHEA:31575"/>
        <dbReference type="ChEBI" id="CHEBI:15377"/>
        <dbReference type="ChEBI" id="CHEBI:15378"/>
        <dbReference type="ChEBI" id="CHEBI:33019"/>
        <dbReference type="ChEBI" id="CHEBI:63224"/>
        <dbReference type="ChEBI" id="CHEBI:77896"/>
        <dbReference type="EC" id="3.6.1.55"/>
    </reaction>
</comment>
<evidence type="ECO:0000256" key="9">
    <source>
        <dbReference type="ARBA" id="ARBA00023204"/>
    </source>
</evidence>
<feature type="domain" description="Nudix hydrolase" evidence="17">
    <location>
        <begin position="6"/>
        <end position="132"/>
    </location>
</feature>
<evidence type="ECO:0000256" key="8">
    <source>
        <dbReference type="ARBA" id="ARBA00022842"/>
    </source>
</evidence>
<dbReference type="PANTHER" id="PTHR47707:SF1">
    <property type="entry name" value="NUDIX HYDROLASE FAMILY PROTEIN"/>
    <property type="match status" value="1"/>
</dbReference>
<dbReference type="RefSeq" id="WP_005847618.1">
    <property type="nucleotide sequence ID" value="NZ_JADU01000009.1"/>
</dbReference>
<evidence type="ECO:0000256" key="7">
    <source>
        <dbReference type="ARBA" id="ARBA00022801"/>
    </source>
</evidence>
<dbReference type="InterPro" id="IPR000086">
    <property type="entry name" value="NUDIX_hydrolase_dom"/>
</dbReference>
<dbReference type="PRINTS" id="PR00502">
    <property type="entry name" value="NUDIXFAMILY"/>
</dbReference>
<evidence type="ECO:0000256" key="2">
    <source>
        <dbReference type="ARBA" id="ARBA00005582"/>
    </source>
</evidence>
<evidence type="ECO:0000256" key="16">
    <source>
        <dbReference type="ARBA" id="ARBA00042798"/>
    </source>
</evidence>
<keyword evidence="9" id="KW-0234">DNA repair</keyword>
<name>A0ABV5ZHD0_9BACT</name>
<keyword evidence="3" id="KW-0515">Mutator protein</keyword>
<comment type="caution">
    <text evidence="18">The sequence shown here is derived from an EMBL/GenBank/DDBJ whole genome shotgun (WGS) entry which is preliminary data.</text>
</comment>
<dbReference type="CDD" id="cd03425">
    <property type="entry name" value="NUDIX_MutT_NudA_like"/>
    <property type="match status" value="1"/>
</dbReference>
<dbReference type="SUPFAM" id="SSF55811">
    <property type="entry name" value="Nudix"/>
    <property type="match status" value="1"/>
</dbReference>
<evidence type="ECO:0000256" key="12">
    <source>
        <dbReference type="ARBA" id="ARBA00038905"/>
    </source>
</evidence>
<organism evidence="18 19">
    <name type="scientific">Hallella seregens ATCC 51272</name>
    <dbReference type="NCBI Taxonomy" id="1336250"/>
    <lineage>
        <taxon>Bacteria</taxon>
        <taxon>Pseudomonadati</taxon>
        <taxon>Bacteroidota</taxon>
        <taxon>Bacteroidia</taxon>
        <taxon>Bacteroidales</taxon>
        <taxon>Prevotellaceae</taxon>
        <taxon>Hallella</taxon>
    </lineage>
</organism>
<dbReference type="PROSITE" id="PS51462">
    <property type="entry name" value="NUDIX"/>
    <property type="match status" value="1"/>
</dbReference>
<comment type="catalytic activity">
    <reaction evidence="11">
        <text>8-oxo-GTP + H2O = 8-oxo-GMP + diphosphate + H(+)</text>
        <dbReference type="Rhea" id="RHEA:67616"/>
        <dbReference type="ChEBI" id="CHEBI:15377"/>
        <dbReference type="ChEBI" id="CHEBI:15378"/>
        <dbReference type="ChEBI" id="CHEBI:33019"/>
        <dbReference type="ChEBI" id="CHEBI:143553"/>
        <dbReference type="ChEBI" id="CHEBI:145694"/>
    </reaction>
</comment>
<accession>A0ABV5ZHD0</accession>
<evidence type="ECO:0000256" key="14">
    <source>
        <dbReference type="ARBA" id="ARBA00041592"/>
    </source>
</evidence>
<evidence type="ECO:0000256" key="4">
    <source>
        <dbReference type="ARBA" id="ARBA00022705"/>
    </source>
</evidence>
<keyword evidence="8" id="KW-0460">Magnesium</keyword>
<sequence length="132" mass="15362">MSTQEDIIDVVAAVVRDDDRYLCVQRRRSHRAYNSEHWEFPGGKVKAGESRHEALLREIREEMDWDVYVGRPLGCVVHAYPDFTIRLWPYLCKPGDGPFTLLEHLDARWLTREEAEGLNWTAADRQVLALLP</sequence>
<gene>
    <name evidence="18" type="ORF">ACFFK8_02850</name>
</gene>
<evidence type="ECO:0000256" key="5">
    <source>
        <dbReference type="ARBA" id="ARBA00022723"/>
    </source>
</evidence>
<evidence type="ECO:0000313" key="19">
    <source>
        <dbReference type="Proteomes" id="UP001589688"/>
    </source>
</evidence>
<evidence type="ECO:0000259" key="17">
    <source>
        <dbReference type="PROSITE" id="PS51462"/>
    </source>
</evidence>
<dbReference type="GO" id="GO:0016787">
    <property type="term" value="F:hydrolase activity"/>
    <property type="evidence" value="ECO:0007669"/>
    <property type="project" value="UniProtKB-KW"/>
</dbReference>
<dbReference type="InterPro" id="IPR020476">
    <property type="entry name" value="Nudix_hydrolase"/>
</dbReference>
<keyword evidence="4" id="KW-0235">DNA replication</keyword>
<keyword evidence="6" id="KW-0227">DNA damage</keyword>
<proteinExistence type="inferred from homology"/>
<dbReference type="PANTHER" id="PTHR47707">
    <property type="entry name" value="8-OXO-DGTP DIPHOSPHATASE"/>
    <property type="match status" value="1"/>
</dbReference>
<dbReference type="EC" id="3.6.1.55" evidence="12"/>
<dbReference type="Proteomes" id="UP001589688">
    <property type="component" value="Unassembled WGS sequence"/>
</dbReference>
<comment type="similarity">
    <text evidence="2">Belongs to the Nudix hydrolase family.</text>
</comment>
<dbReference type="InterPro" id="IPR015797">
    <property type="entry name" value="NUDIX_hydrolase-like_dom_sf"/>
</dbReference>
<keyword evidence="5" id="KW-0479">Metal-binding</keyword>
<evidence type="ECO:0000256" key="10">
    <source>
        <dbReference type="ARBA" id="ARBA00035861"/>
    </source>
</evidence>
<evidence type="ECO:0000256" key="15">
    <source>
        <dbReference type="ARBA" id="ARBA00041979"/>
    </source>
</evidence>
<evidence type="ECO:0000313" key="18">
    <source>
        <dbReference type="EMBL" id="MFB9896782.1"/>
    </source>
</evidence>
<keyword evidence="7 18" id="KW-0378">Hydrolase</keyword>
<dbReference type="EMBL" id="JBHLZF010000001">
    <property type="protein sequence ID" value="MFB9896782.1"/>
    <property type="molecule type" value="Genomic_DNA"/>
</dbReference>
<dbReference type="InterPro" id="IPR047127">
    <property type="entry name" value="MutT-like"/>
</dbReference>
<evidence type="ECO:0000256" key="11">
    <source>
        <dbReference type="ARBA" id="ARBA00036904"/>
    </source>
</evidence>
<evidence type="ECO:0000256" key="13">
    <source>
        <dbReference type="ARBA" id="ARBA00040794"/>
    </source>
</evidence>
<keyword evidence="19" id="KW-1185">Reference proteome</keyword>
<evidence type="ECO:0000256" key="1">
    <source>
        <dbReference type="ARBA" id="ARBA00001946"/>
    </source>
</evidence>
<evidence type="ECO:0000256" key="6">
    <source>
        <dbReference type="ARBA" id="ARBA00022763"/>
    </source>
</evidence>
<dbReference type="Gene3D" id="3.90.79.10">
    <property type="entry name" value="Nucleoside Triphosphate Pyrophosphohydrolase"/>
    <property type="match status" value="1"/>
</dbReference>
<reference evidence="18 19" key="1">
    <citation type="submission" date="2024-09" db="EMBL/GenBank/DDBJ databases">
        <authorList>
            <person name="Sun Q."/>
            <person name="Mori K."/>
        </authorList>
    </citation>
    <scope>NUCLEOTIDE SEQUENCE [LARGE SCALE GENOMIC DNA]</scope>
    <source>
        <strain evidence="18 19">ATCC 51272</strain>
    </source>
</reference>